<dbReference type="CDD" id="cd03112">
    <property type="entry name" value="CobW-like"/>
    <property type="match status" value="1"/>
</dbReference>
<proteinExistence type="inferred from homology"/>
<evidence type="ECO:0000256" key="2">
    <source>
        <dbReference type="ARBA" id="ARBA00022801"/>
    </source>
</evidence>
<dbReference type="SUPFAM" id="SSF90002">
    <property type="entry name" value="Hypothetical protein YjiA, C-terminal domain"/>
    <property type="match status" value="1"/>
</dbReference>
<comment type="function">
    <text evidence="5">Zinc chaperone that directly transfers zinc cofactor to target proteins, thereby activating them. Zinc is transferred from the CXCC motif in the GTPase domain to the zinc binding site in target proteins in a process requiring GTP hydrolysis.</text>
</comment>
<organism evidence="8 9">
    <name type="scientific">Hydrogenophaga electricum</name>
    <dbReference type="NCBI Taxonomy" id="1230953"/>
    <lineage>
        <taxon>Bacteria</taxon>
        <taxon>Pseudomonadati</taxon>
        <taxon>Pseudomonadota</taxon>
        <taxon>Betaproteobacteria</taxon>
        <taxon>Burkholderiales</taxon>
        <taxon>Comamonadaceae</taxon>
        <taxon>Hydrogenophaga</taxon>
    </lineage>
</organism>
<dbReference type="InterPro" id="IPR027417">
    <property type="entry name" value="P-loop_NTPase"/>
</dbReference>
<keyword evidence="9" id="KW-1185">Reference proteome</keyword>
<comment type="similarity">
    <text evidence="4">Belongs to the SIMIBI class G3E GTPase family. ZNG1 subfamily.</text>
</comment>
<evidence type="ECO:0000259" key="7">
    <source>
        <dbReference type="SMART" id="SM00833"/>
    </source>
</evidence>
<dbReference type="SMART" id="SM00833">
    <property type="entry name" value="CobW_C"/>
    <property type="match status" value="1"/>
</dbReference>
<keyword evidence="2" id="KW-0378">Hydrolase</keyword>
<evidence type="ECO:0000256" key="5">
    <source>
        <dbReference type="ARBA" id="ARBA00045658"/>
    </source>
</evidence>
<dbReference type="Gene3D" id="3.30.1220.10">
    <property type="entry name" value="CobW-like, C-terminal domain"/>
    <property type="match status" value="1"/>
</dbReference>
<evidence type="ECO:0000313" key="8">
    <source>
        <dbReference type="EMBL" id="GLS14419.1"/>
    </source>
</evidence>
<gene>
    <name evidence="8" type="ORF">GCM10007935_18500</name>
</gene>
<keyword evidence="3" id="KW-0143">Chaperone</keyword>
<name>A0ABQ6C3V9_9BURK</name>
<dbReference type="Pfam" id="PF07683">
    <property type="entry name" value="CobW_C"/>
    <property type="match status" value="1"/>
</dbReference>
<dbReference type="PANTHER" id="PTHR13748">
    <property type="entry name" value="COBW-RELATED"/>
    <property type="match status" value="1"/>
</dbReference>
<dbReference type="InterPro" id="IPR051316">
    <property type="entry name" value="Zinc-reg_GTPase_activator"/>
</dbReference>
<dbReference type="PANTHER" id="PTHR13748:SF62">
    <property type="entry name" value="COBW DOMAIN-CONTAINING PROTEIN"/>
    <property type="match status" value="1"/>
</dbReference>
<dbReference type="EMBL" id="BSPB01000011">
    <property type="protein sequence ID" value="GLS14419.1"/>
    <property type="molecule type" value="Genomic_DNA"/>
</dbReference>
<evidence type="ECO:0000256" key="6">
    <source>
        <dbReference type="ARBA" id="ARBA00049117"/>
    </source>
</evidence>
<evidence type="ECO:0000256" key="4">
    <source>
        <dbReference type="ARBA" id="ARBA00034320"/>
    </source>
</evidence>
<accession>A0ABQ6C3V9</accession>
<comment type="caution">
    <text evidence="8">The sequence shown here is derived from an EMBL/GenBank/DDBJ whole genome shotgun (WGS) entry which is preliminary data.</text>
</comment>
<evidence type="ECO:0000313" key="9">
    <source>
        <dbReference type="Proteomes" id="UP001156903"/>
    </source>
</evidence>
<protein>
    <submittedName>
        <fullName evidence="8">GTP-binding protein</fullName>
    </submittedName>
</protein>
<sequence>MAVRLTTPVTIVTGSLGSGKTTLVNRFLREPHGARIAVIENELGAVGVDAEFLSQTGEETIIQLENGCLCCNVRGDLANALQELVQRAQARGLNFDRVLIETTGLADPGPVIQTFLAETAIEAWYHLDGVVTVVDAAHATQQTERTEFQHQLGYADRIVVSKTDLLAPDALAEVRALLAGINPRAPVLEADLNTVPVRQLVDHVFDTRGFANDYVPAEELRQALTHLRPLTEGDGKWRPVGAGRHTADVRACVYVSDAPLELDLLNAAIDALVGHYGPRLWRCKGIVHALNHRSRLVVQGVQGLVQINGGMMWRPFEARRTVLVFIGQGLETVHIQRTLGLCEVPGERAGSAQKAVA</sequence>
<dbReference type="InterPro" id="IPR003495">
    <property type="entry name" value="CobW/HypB/UreG_nucleotide-bd"/>
</dbReference>
<dbReference type="Pfam" id="PF02492">
    <property type="entry name" value="cobW"/>
    <property type="match status" value="1"/>
</dbReference>
<evidence type="ECO:0000256" key="1">
    <source>
        <dbReference type="ARBA" id="ARBA00022741"/>
    </source>
</evidence>
<comment type="catalytic activity">
    <reaction evidence="6">
        <text>GTP + H2O = GDP + phosphate + H(+)</text>
        <dbReference type="Rhea" id="RHEA:19669"/>
        <dbReference type="ChEBI" id="CHEBI:15377"/>
        <dbReference type="ChEBI" id="CHEBI:15378"/>
        <dbReference type="ChEBI" id="CHEBI:37565"/>
        <dbReference type="ChEBI" id="CHEBI:43474"/>
        <dbReference type="ChEBI" id="CHEBI:58189"/>
    </reaction>
    <physiologicalReaction direction="left-to-right" evidence="6">
        <dbReference type="Rhea" id="RHEA:19670"/>
    </physiologicalReaction>
</comment>
<reference evidence="9" key="1">
    <citation type="journal article" date="2019" name="Int. J. Syst. Evol. Microbiol.">
        <title>The Global Catalogue of Microorganisms (GCM) 10K type strain sequencing project: providing services to taxonomists for standard genome sequencing and annotation.</title>
        <authorList>
            <consortium name="The Broad Institute Genomics Platform"/>
            <consortium name="The Broad Institute Genome Sequencing Center for Infectious Disease"/>
            <person name="Wu L."/>
            <person name="Ma J."/>
        </authorList>
    </citation>
    <scope>NUCLEOTIDE SEQUENCE [LARGE SCALE GENOMIC DNA]</scope>
    <source>
        <strain evidence="9">NBRC 109341</strain>
    </source>
</reference>
<dbReference type="SUPFAM" id="SSF52540">
    <property type="entry name" value="P-loop containing nucleoside triphosphate hydrolases"/>
    <property type="match status" value="1"/>
</dbReference>
<evidence type="ECO:0000256" key="3">
    <source>
        <dbReference type="ARBA" id="ARBA00023186"/>
    </source>
</evidence>
<keyword evidence="1" id="KW-0547">Nucleotide-binding</keyword>
<dbReference type="RefSeq" id="WP_284307551.1">
    <property type="nucleotide sequence ID" value="NZ_BSPB01000011.1"/>
</dbReference>
<dbReference type="InterPro" id="IPR036627">
    <property type="entry name" value="CobW-likC_sf"/>
</dbReference>
<dbReference type="Gene3D" id="3.40.50.300">
    <property type="entry name" value="P-loop containing nucleotide triphosphate hydrolases"/>
    <property type="match status" value="1"/>
</dbReference>
<dbReference type="InterPro" id="IPR011629">
    <property type="entry name" value="CobW-like_C"/>
</dbReference>
<feature type="domain" description="CobW C-terminal" evidence="7">
    <location>
        <begin position="249"/>
        <end position="343"/>
    </location>
</feature>
<dbReference type="Proteomes" id="UP001156903">
    <property type="component" value="Unassembled WGS sequence"/>
</dbReference>